<dbReference type="Pfam" id="PF00078">
    <property type="entry name" value="RVT_1"/>
    <property type="match status" value="1"/>
</dbReference>
<protein>
    <recommendedName>
        <fullName evidence="1">Reverse transcriptase domain-containing protein</fullName>
    </recommendedName>
</protein>
<reference evidence="2 3" key="1">
    <citation type="submission" date="2021-06" db="EMBL/GenBank/DDBJ databases">
        <title>Caerostris extrusa draft genome.</title>
        <authorList>
            <person name="Kono N."/>
            <person name="Arakawa K."/>
        </authorList>
    </citation>
    <scope>NUCLEOTIDE SEQUENCE [LARGE SCALE GENOMIC DNA]</scope>
</reference>
<evidence type="ECO:0000313" key="3">
    <source>
        <dbReference type="Proteomes" id="UP001054945"/>
    </source>
</evidence>
<dbReference type="Proteomes" id="UP001054945">
    <property type="component" value="Unassembled WGS sequence"/>
</dbReference>
<feature type="domain" description="Reverse transcriptase" evidence="1">
    <location>
        <begin position="1"/>
        <end position="146"/>
    </location>
</feature>
<name>A0AAV4RLW3_CAEEX</name>
<proteinExistence type="predicted"/>
<dbReference type="SUPFAM" id="SSF56672">
    <property type="entry name" value="DNA/RNA polymerases"/>
    <property type="match status" value="1"/>
</dbReference>
<keyword evidence="3" id="KW-1185">Reference proteome</keyword>
<dbReference type="EMBL" id="BPLR01008033">
    <property type="protein sequence ID" value="GIY21564.1"/>
    <property type="molecule type" value="Genomic_DNA"/>
</dbReference>
<evidence type="ECO:0000259" key="1">
    <source>
        <dbReference type="PROSITE" id="PS50878"/>
    </source>
</evidence>
<dbReference type="InterPro" id="IPR043502">
    <property type="entry name" value="DNA/RNA_pol_sf"/>
</dbReference>
<gene>
    <name evidence="2" type="ORF">CEXT_494452</name>
</gene>
<evidence type="ECO:0000313" key="2">
    <source>
        <dbReference type="EMBL" id="GIY21564.1"/>
    </source>
</evidence>
<sequence>MLHYFHIEAGKEIEDFINSNTIKLIYNQKDPHTFMHYSGSLTTPDLLLVSSGTVGDITRTVLEDQALDTVDCVGYDLEIFYHAPNFYRLVCPRGAVLSCLLFNIYINDLITVLKSVPDVKCLLYADDLVIWTETKRSKEFVKLRKL</sequence>
<organism evidence="2 3">
    <name type="scientific">Caerostris extrusa</name>
    <name type="common">Bark spider</name>
    <name type="synonym">Caerostris bankana</name>
    <dbReference type="NCBI Taxonomy" id="172846"/>
    <lineage>
        <taxon>Eukaryota</taxon>
        <taxon>Metazoa</taxon>
        <taxon>Ecdysozoa</taxon>
        <taxon>Arthropoda</taxon>
        <taxon>Chelicerata</taxon>
        <taxon>Arachnida</taxon>
        <taxon>Araneae</taxon>
        <taxon>Araneomorphae</taxon>
        <taxon>Entelegynae</taxon>
        <taxon>Araneoidea</taxon>
        <taxon>Araneidae</taxon>
        <taxon>Caerostris</taxon>
    </lineage>
</organism>
<accession>A0AAV4RLW3</accession>
<dbReference type="AlphaFoldDB" id="A0AAV4RLW3"/>
<dbReference type="GO" id="GO:0071897">
    <property type="term" value="P:DNA biosynthetic process"/>
    <property type="evidence" value="ECO:0007669"/>
    <property type="project" value="UniProtKB-ARBA"/>
</dbReference>
<comment type="caution">
    <text evidence="2">The sequence shown here is derived from an EMBL/GenBank/DDBJ whole genome shotgun (WGS) entry which is preliminary data.</text>
</comment>
<dbReference type="PROSITE" id="PS50878">
    <property type="entry name" value="RT_POL"/>
    <property type="match status" value="1"/>
</dbReference>
<dbReference type="InterPro" id="IPR000477">
    <property type="entry name" value="RT_dom"/>
</dbReference>